<sequence length="40" mass="4438">MDLLEAANTGHIERPYYQGGGWQAREPARVREGADVGTHQ</sequence>
<proteinExistence type="predicted"/>
<accession>J0C9S5</accession>
<feature type="region of interest" description="Disordered" evidence="1">
    <location>
        <begin position="1"/>
        <end position="40"/>
    </location>
</feature>
<evidence type="ECO:0000256" key="1">
    <source>
        <dbReference type="SAM" id="MobiDB-lite"/>
    </source>
</evidence>
<name>J0C9S5_RHILT</name>
<dbReference type="HOGENOM" id="CLU_3295476_0_0_5"/>
<reference evidence="2 3" key="1">
    <citation type="submission" date="2012-02" db="EMBL/GenBank/DDBJ databases">
        <title>Improved High-Quality Draft Sequence of Rhizobium leguminosarum bv. trifolii WSM2297.</title>
        <authorList>
            <consortium name="US DOE Joint Genome Institute"/>
            <person name="Lucas S."/>
            <person name="Han J."/>
            <person name="Lapidus A."/>
            <person name="Cheng J.-F."/>
            <person name="Goodwin L."/>
            <person name="Pitluck S."/>
            <person name="Peters L."/>
            <person name="Ovchinnikova G."/>
            <person name="Zhang X."/>
            <person name="Detter J.C."/>
            <person name="Han C."/>
            <person name="Tapia R."/>
            <person name="Land M."/>
            <person name="Hauser L."/>
            <person name="Kyrpides N."/>
            <person name="Ivanova N."/>
            <person name="Pagani I."/>
            <person name="Brau L."/>
            <person name="Yates R."/>
            <person name="O'Hara G."/>
            <person name="Rui T."/>
            <person name="Howieson J."/>
            <person name="Reeve W."/>
            <person name="Woyke T."/>
        </authorList>
    </citation>
    <scope>NUCLEOTIDE SEQUENCE [LARGE SCALE GENOMIC DNA]</scope>
    <source>
        <strain evidence="2 3">WSM2297</strain>
    </source>
</reference>
<dbReference type="AlphaFoldDB" id="J0C9S5"/>
<protein>
    <submittedName>
        <fullName evidence="2">Uncharacterized protein</fullName>
    </submittedName>
</protein>
<gene>
    <name evidence="2" type="ORF">Rleg4DRAFT_1414</name>
</gene>
<dbReference type="Proteomes" id="UP000005732">
    <property type="component" value="Unassembled WGS sequence"/>
</dbReference>
<evidence type="ECO:0000313" key="3">
    <source>
        <dbReference type="Proteomes" id="UP000005732"/>
    </source>
</evidence>
<dbReference type="EMBL" id="JH719395">
    <property type="protein sequence ID" value="EJC79812.1"/>
    <property type="molecule type" value="Genomic_DNA"/>
</dbReference>
<evidence type="ECO:0000313" key="2">
    <source>
        <dbReference type="EMBL" id="EJC79812.1"/>
    </source>
</evidence>
<organism evidence="2 3">
    <name type="scientific">Rhizobium leguminosarum bv. trifolii WSM2297</name>
    <dbReference type="NCBI Taxonomy" id="754762"/>
    <lineage>
        <taxon>Bacteria</taxon>
        <taxon>Pseudomonadati</taxon>
        <taxon>Pseudomonadota</taxon>
        <taxon>Alphaproteobacteria</taxon>
        <taxon>Hyphomicrobiales</taxon>
        <taxon>Rhizobiaceae</taxon>
        <taxon>Rhizobium/Agrobacterium group</taxon>
        <taxon>Rhizobium</taxon>
    </lineage>
</organism>